<dbReference type="PANTHER" id="PTHR34216:SF7">
    <property type="entry name" value="POLY-BETA-1,6-N-ACETYL-D-GLUCOSAMINE N-DEACETYLASE"/>
    <property type="match status" value="1"/>
</dbReference>
<accession>A0A2T3LE36</accession>
<feature type="chain" id="PRO_5015394130" evidence="2">
    <location>
        <begin position="20"/>
        <end position="655"/>
    </location>
</feature>
<feature type="domain" description="NodB homology" evidence="3">
    <location>
        <begin position="94"/>
        <end position="336"/>
    </location>
</feature>
<evidence type="ECO:0000259" key="3">
    <source>
        <dbReference type="PROSITE" id="PS51677"/>
    </source>
</evidence>
<feature type="signal peptide" evidence="2">
    <location>
        <begin position="1"/>
        <end position="19"/>
    </location>
</feature>
<dbReference type="PROSITE" id="PS51677">
    <property type="entry name" value="NODB"/>
    <property type="match status" value="1"/>
</dbReference>
<dbReference type="RefSeq" id="WP_107252250.1">
    <property type="nucleotide sequence ID" value="NZ_PYOC01000001.1"/>
</dbReference>
<sequence>MKILFWLTLTLFIYFPLSAATSTKTERANNTYVVLCYHDFIDVGLTPNLRIFPDTLTRDRLIEHFNWFKQEGYNPVSYQQIIDAKAGRSSLPSNAILLTFDDGYESFYSTVYPLLKLYNYPAIFALVGKWLVPDANKKIEYGKAMISRKRFLSWEQIREMERSGIVEFASHSFDSHYGINANPYGNEQPAATTPAYNPIKKQYESLKQYNKRIYSDLTQSRDQFVSNLIKAPRILVWPYGAYSQDSINTAAKVGMPYTFSLDEGVNYVSDSGRNVKRYLIEQEMTLERLDEILRGEPEYEGPKRVVHVDLDYVYDANPAVMNRNMDTLISRIYNFGIDTVYLQAFADPDGNGIADALYFQNRHLPVRADIFNRVSWQLSTRAGVTVYAWMPVLGFNLGNKYDYVTDSRFNAPAPKRYLRLSPFSTKNRKAINEIYTDLGAYGKFSGLLFHDDALLTDFEDATPAALKQYQKWGLGKSVSNIRNNPQKMTSWSKYKTQYLIDFTLELANSTRQYLSGDGIELKLARNIYAQPVINPKSEEWFSQNLIAFSNSYDYTAVMAMPYMESAKSPDKWLENIANIALKTVPSSKLIFELQAKNWKNGKDIPASELSRQMEIISKAGIQNYGYYPDDFIRGVPDQKTLRPVFSNSNTIGESE</sequence>
<evidence type="ECO:0000313" key="4">
    <source>
        <dbReference type="EMBL" id="PSV49626.1"/>
    </source>
</evidence>
<evidence type="ECO:0000313" key="5">
    <source>
        <dbReference type="Proteomes" id="UP000241803"/>
    </source>
</evidence>
<dbReference type="PANTHER" id="PTHR34216">
    <property type="match status" value="1"/>
</dbReference>
<protein>
    <submittedName>
        <fullName evidence="4">Poly-beta-1,6-N-acetyl-D-glucosamine N-deacetylase PgaB</fullName>
    </submittedName>
</protein>
<dbReference type="GO" id="GO:0043708">
    <property type="term" value="P:cell adhesion involved in biofilm formation"/>
    <property type="evidence" value="ECO:0007669"/>
    <property type="project" value="InterPro"/>
</dbReference>
<dbReference type="EMBL" id="PYOC01000001">
    <property type="protein sequence ID" value="PSV49626.1"/>
    <property type="molecule type" value="Genomic_DNA"/>
</dbReference>
<evidence type="ECO:0000256" key="1">
    <source>
        <dbReference type="ARBA" id="ARBA00022729"/>
    </source>
</evidence>
<keyword evidence="5" id="KW-1185">Reference proteome</keyword>
<dbReference type="Gene3D" id="3.20.20.370">
    <property type="entry name" value="Glycoside hydrolase/deacetylase"/>
    <property type="match status" value="1"/>
</dbReference>
<dbReference type="GO" id="GO:0016810">
    <property type="term" value="F:hydrolase activity, acting on carbon-nitrogen (but not peptide) bonds"/>
    <property type="evidence" value="ECO:0007669"/>
    <property type="project" value="InterPro"/>
</dbReference>
<dbReference type="Proteomes" id="UP000241803">
    <property type="component" value="Unassembled WGS sequence"/>
</dbReference>
<comment type="caution">
    <text evidence="4">The sequence shown here is derived from an EMBL/GenBank/DDBJ whole genome shotgun (WGS) entry which is preliminary data.</text>
</comment>
<dbReference type="Pfam" id="PF14883">
    <property type="entry name" value="GHL13"/>
    <property type="match status" value="1"/>
</dbReference>
<dbReference type="GO" id="GO:0005975">
    <property type="term" value="P:carbohydrate metabolic process"/>
    <property type="evidence" value="ECO:0007669"/>
    <property type="project" value="InterPro"/>
</dbReference>
<evidence type="ECO:0000256" key="2">
    <source>
        <dbReference type="SAM" id="SignalP"/>
    </source>
</evidence>
<proteinExistence type="predicted"/>
<dbReference type="InterPro" id="IPR032772">
    <property type="entry name" value="PGA_deacetylase_PgaB_C"/>
</dbReference>
<dbReference type="Pfam" id="PF01522">
    <property type="entry name" value="Polysacc_deac_1"/>
    <property type="match status" value="1"/>
</dbReference>
<gene>
    <name evidence="4" type="primary">pgaB</name>
    <name evidence="4" type="ORF">C9J47_03400</name>
</gene>
<dbReference type="InterPro" id="IPR011330">
    <property type="entry name" value="Glyco_hydro/deAcase_b/a-brl"/>
</dbReference>
<dbReference type="NCBIfam" id="TIGR03938">
    <property type="entry name" value="deacetyl_PgaB"/>
    <property type="match status" value="1"/>
</dbReference>
<keyword evidence="1 2" id="KW-0732">Signal</keyword>
<name>A0A2T3LE36_9GAMM</name>
<reference evidence="4 5" key="1">
    <citation type="submission" date="2018-03" db="EMBL/GenBank/DDBJ databases">
        <title>Whole genome sequencing of Histamine producing bacteria.</title>
        <authorList>
            <person name="Butler K."/>
        </authorList>
    </citation>
    <scope>NUCLEOTIDE SEQUENCE [LARGE SCALE GENOMIC DNA]</scope>
    <source>
        <strain evidence="4 5">ATCC 19614</strain>
    </source>
</reference>
<organism evidence="4 5">
    <name type="scientific">Photobacterium indicum</name>
    <dbReference type="NCBI Taxonomy" id="81447"/>
    <lineage>
        <taxon>Bacteria</taxon>
        <taxon>Pseudomonadati</taxon>
        <taxon>Pseudomonadota</taxon>
        <taxon>Gammaproteobacteria</taxon>
        <taxon>Vibrionales</taxon>
        <taxon>Vibrionaceae</taxon>
        <taxon>Photobacterium</taxon>
    </lineage>
</organism>
<dbReference type="Gene3D" id="3.20.20.80">
    <property type="entry name" value="Glycosidases"/>
    <property type="match status" value="1"/>
</dbReference>
<dbReference type="InterPro" id="IPR002509">
    <property type="entry name" value="NODB_dom"/>
</dbReference>
<dbReference type="InterPro" id="IPR051398">
    <property type="entry name" value="Polysacch_Deacetylase"/>
</dbReference>
<dbReference type="AlphaFoldDB" id="A0A2T3LE36"/>
<dbReference type="SUPFAM" id="SSF88713">
    <property type="entry name" value="Glycoside hydrolase/deacetylase"/>
    <property type="match status" value="1"/>
</dbReference>
<dbReference type="InterPro" id="IPR023854">
    <property type="entry name" value="PGA_deacetylase_PgaB"/>
</dbReference>